<dbReference type="EMBL" id="JBHRSD010000006">
    <property type="protein sequence ID" value="MFC3031628.1"/>
    <property type="molecule type" value="Genomic_DNA"/>
</dbReference>
<dbReference type="InterPro" id="IPR029058">
    <property type="entry name" value="AB_hydrolase_fold"/>
</dbReference>
<dbReference type="InterPro" id="IPR045556">
    <property type="entry name" value="DUF6351"/>
</dbReference>
<comment type="caution">
    <text evidence="2">The sequence shown here is derived from an EMBL/GenBank/DDBJ whole genome shotgun (WGS) entry which is preliminary data.</text>
</comment>
<protein>
    <submittedName>
        <fullName evidence="2">DUF6351 family protein</fullName>
    </submittedName>
</protein>
<sequence length="714" mass="79606">MKKGMLLVSLVLLCITTGLVTWHYFQPVDPYVTRQVIHTASNSDKGNLLDFYPHISKVKRPRDSVIYPIAVGEVGPAESLYSGPKQYPFFCMTLDSGLGQPEIDNQNREGVRVYQGDNIVGYSKDCGSKTALHYFSLVNGQLEKVTVEQTKNLATPLYRVEQGTINRFIYAIIMPITPSEVDNRTAHSLWNKRLIYQFHGGSGIGYRQGRLSAHGLIENQLEQLKGGYAVISSSGNKTSYTYNMLLAEDTAARVKRQFVSLYGEPLYTVGIGGSGGGLAQYLLAQNGAGILDGLIPLYSYPDMITQTTYALDCDLLNNYFTFRAKHKKDWRDWERRRQIEGMNAINDFPQKAGYLQPLNQLMAGFVPDFPDGSSECINGYFGLSSFINNPRQGFLRAFFSSDVVASTKWSYWQDLSAILGLDEQGFGRSTWDNVGVQYGLQALKEGEISVAEFLHLNRHIGAWLPQAKMQAEDIIMPFGHKLPIWLSLWGNQNVSEVSPLANTAARHQGDITAMQQAYRSGQVFIGKVWLPIIDARHYLENQLDMHHMSASFYSRLRIQQATGQTANHVIWVADKNYDPTTEALALMDKWQLAMSSRTLEGVVAAKPAELEDTCFGKQGETLAKGGQVFDGTWNNRPPGTCLSYFPMYSTSRIVAGAPWAGDLFKCALIPVASALDKGLYGTVDMSAYQTQLLEIFPDGVCDYQQRDQGRPSDL</sequence>
<dbReference type="Proteomes" id="UP001595453">
    <property type="component" value="Unassembled WGS sequence"/>
</dbReference>
<dbReference type="RefSeq" id="WP_377121043.1">
    <property type="nucleotide sequence ID" value="NZ_JBHRSD010000006.1"/>
</dbReference>
<gene>
    <name evidence="2" type="ORF">ACFOEE_03700</name>
</gene>
<accession>A0ABV7CGH4</accession>
<organism evidence="2 3">
    <name type="scientific">Pseudoalteromonas fenneropenaei</name>
    <dbReference type="NCBI Taxonomy" id="1737459"/>
    <lineage>
        <taxon>Bacteria</taxon>
        <taxon>Pseudomonadati</taxon>
        <taxon>Pseudomonadota</taxon>
        <taxon>Gammaproteobacteria</taxon>
        <taxon>Alteromonadales</taxon>
        <taxon>Pseudoalteromonadaceae</taxon>
        <taxon>Pseudoalteromonas</taxon>
    </lineage>
</organism>
<evidence type="ECO:0000313" key="2">
    <source>
        <dbReference type="EMBL" id="MFC3031628.1"/>
    </source>
</evidence>
<evidence type="ECO:0000313" key="3">
    <source>
        <dbReference type="Proteomes" id="UP001595453"/>
    </source>
</evidence>
<feature type="domain" description="DUF6351" evidence="1">
    <location>
        <begin position="79"/>
        <end position="710"/>
    </location>
</feature>
<dbReference type="Pfam" id="PF19878">
    <property type="entry name" value="DUF6351"/>
    <property type="match status" value="1"/>
</dbReference>
<proteinExistence type="predicted"/>
<reference evidence="3" key="1">
    <citation type="journal article" date="2019" name="Int. J. Syst. Evol. Microbiol.">
        <title>The Global Catalogue of Microorganisms (GCM) 10K type strain sequencing project: providing services to taxonomists for standard genome sequencing and annotation.</title>
        <authorList>
            <consortium name="The Broad Institute Genomics Platform"/>
            <consortium name="The Broad Institute Genome Sequencing Center for Infectious Disease"/>
            <person name="Wu L."/>
            <person name="Ma J."/>
        </authorList>
    </citation>
    <scope>NUCLEOTIDE SEQUENCE [LARGE SCALE GENOMIC DNA]</scope>
    <source>
        <strain evidence="3">KCTC 42730</strain>
    </source>
</reference>
<name>A0ABV7CGH4_9GAMM</name>
<keyword evidence="3" id="KW-1185">Reference proteome</keyword>
<evidence type="ECO:0000259" key="1">
    <source>
        <dbReference type="Pfam" id="PF19878"/>
    </source>
</evidence>
<dbReference type="SUPFAM" id="SSF53474">
    <property type="entry name" value="alpha/beta-Hydrolases"/>
    <property type="match status" value="1"/>
</dbReference>